<dbReference type="Gene3D" id="1.25.40.10">
    <property type="entry name" value="Tetratricopeptide repeat domain"/>
    <property type="match status" value="3"/>
</dbReference>
<evidence type="ECO:0000256" key="2">
    <source>
        <dbReference type="PROSITE-ProRule" id="PRU00708"/>
    </source>
</evidence>
<keyword evidence="4" id="KW-1185">Reference proteome</keyword>
<protein>
    <recommendedName>
        <fullName evidence="5">Pentatricopeptide repeat-containing protein</fullName>
    </recommendedName>
</protein>
<dbReference type="FunFam" id="1.25.40.10:FF:000453">
    <property type="entry name" value="Pentatricopeptide repeat-containing protein mitochondrial"/>
    <property type="match status" value="1"/>
</dbReference>
<dbReference type="FunFam" id="1.25.40.10:FF:001392">
    <property type="entry name" value="Pentatricopeptide repeat-containing protein, mitochondrial isoform A"/>
    <property type="match status" value="1"/>
</dbReference>
<dbReference type="Pfam" id="PF13812">
    <property type="entry name" value="PPR_3"/>
    <property type="match status" value="1"/>
</dbReference>
<organism evidence="3 4">
    <name type="scientific">Thlaspi arvense</name>
    <name type="common">Field penny-cress</name>
    <dbReference type="NCBI Taxonomy" id="13288"/>
    <lineage>
        <taxon>Eukaryota</taxon>
        <taxon>Viridiplantae</taxon>
        <taxon>Streptophyta</taxon>
        <taxon>Embryophyta</taxon>
        <taxon>Tracheophyta</taxon>
        <taxon>Spermatophyta</taxon>
        <taxon>Magnoliopsida</taxon>
        <taxon>eudicotyledons</taxon>
        <taxon>Gunneridae</taxon>
        <taxon>Pentapetalae</taxon>
        <taxon>rosids</taxon>
        <taxon>malvids</taxon>
        <taxon>Brassicales</taxon>
        <taxon>Brassicaceae</taxon>
        <taxon>Thlaspideae</taxon>
        <taxon>Thlaspi</taxon>
    </lineage>
</organism>
<name>A0AAU9SZH1_THLAR</name>
<evidence type="ECO:0000313" key="4">
    <source>
        <dbReference type="Proteomes" id="UP000836841"/>
    </source>
</evidence>
<dbReference type="EMBL" id="OU466863">
    <property type="protein sequence ID" value="CAH2077223.1"/>
    <property type="molecule type" value="Genomic_DNA"/>
</dbReference>
<sequence length="495" mass="54637">MTLLSYLHSNPSKSSSFQRFFSPFRIAHKLFDGSSQRHSTTSINHSISESLRRNSPAQALAIFTGNLQLGFSGRNMNEVTLCLALKACRGDPQRGCQIHGFSITSGFTSFVCVSNAVMGMYRNAGRFENALCIFENLVDPDVVSWNTILSGCDDNQVALNFVVRMKSAGVVFDAFTYSTALSFCVGSEGFRLGLQLQSTVVKSGLESDVVVGNSFITMYSRDGSFRDAKRVFDEKPVKDMISWNSLLSGLSQGGNLGFEAVVVFREMMREGVELDHVSFTSVISTCCHENDLKLARQIHGLCIKRGYETLVSVGNMLMSSYWKCGVIEDAKAVFCQMSERNVISWTTMISANKDDAVSIFHKMRLDGVYPNEVTFVGLINAVKCNEQIKEGLKIHGICIKTGFVTKLSIGNSFITMYAKFEAMEDAKKAFDEINVREIISWNAMISGFAQNGFSHEALKMFLSAVAEAIPNEYTFGSVLNAIASAEDISLKHGPW</sequence>
<keyword evidence="1" id="KW-0677">Repeat</keyword>
<dbReference type="InterPro" id="IPR046960">
    <property type="entry name" value="PPR_At4g14850-like_plant"/>
</dbReference>
<dbReference type="GO" id="GO:0009451">
    <property type="term" value="P:RNA modification"/>
    <property type="evidence" value="ECO:0007669"/>
    <property type="project" value="InterPro"/>
</dbReference>
<proteinExistence type="predicted"/>
<dbReference type="NCBIfam" id="TIGR00756">
    <property type="entry name" value="PPR"/>
    <property type="match status" value="3"/>
</dbReference>
<dbReference type="InterPro" id="IPR011990">
    <property type="entry name" value="TPR-like_helical_dom_sf"/>
</dbReference>
<dbReference type="AlphaFoldDB" id="A0AAU9SZH1"/>
<dbReference type="PROSITE" id="PS51375">
    <property type="entry name" value="PPR"/>
    <property type="match status" value="2"/>
</dbReference>
<dbReference type="GO" id="GO:0003723">
    <property type="term" value="F:RNA binding"/>
    <property type="evidence" value="ECO:0007669"/>
    <property type="project" value="InterPro"/>
</dbReference>
<dbReference type="Pfam" id="PF01535">
    <property type="entry name" value="PPR"/>
    <property type="match status" value="2"/>
</dbReference>
<evidence type="ECO:0000256" key="1">
    <source>
        <dbReference type="ARBA" id="ARBA00022737"/>
    </source>
</evidence>
<feature type="repeat" description="PPR" evidence="2">
    <location>
        <begin position="239"/>
        <end position="274"/>
    </location>
</feature>
<dbReference type="InterPro" id="IPR002885">
    <property type="entry name" value="PPR_rpt"/>
</dbReference>
<dbReference type="FunFam" id="1.25.40.10:FF:000073">
    <property type="entry name" value="Pentatricopeptide repeat-containing protein chloroplastic"/>
    <property type="match status" value="1"/>
</dbReference>
<accession>A0AAU9SZH1</accession>
<reference evidence="3 4" key="1">
    <citation type="submission" date="2022-03" db="EMBL/GenBank/DDBJ databases">
        <authorList>
            <person name="Nunn A."/>
            <person name="Chopra R."/>
            <person name="Nunn A."/>
            <person name="Contreras Garrido A."/>
        </authorList>
    </citation>
    <scope>NUCLEOTIDE SEQUENCE [LARGE SCALE GENOMIC DNA]</scope>
</reference>
<evidence type="ECO:0000313" key="3">
    <source>
        <dbReference type="EMBL" id="CAH2077223.1"/>
    </source>
</evidence>
<dbReference type="Proteomes" id="UP000836841">
    <property type="component" value="Chromosome 7"/>
</dbReference>
<gene>
    <name evidence="3" type="ORF">TAV2_LOCUS22615</name>
</gene>
<dbReference type="PANTHER" id="PTHR47926:SF382">
    <property type="entry name" value="PENTACOTRIPEPTIDE-REPEAT REGION OF PRORP DOMAIN-CONTAINING PROTEIN"/>
    <property type="match status" value="1"/>
</dbReference>
<dbReference type="PANTHER" id="PTHR47926">
    <property type="entry name" value="PENTATRICOPEPTIDE REPEAT-CONTAINING PROTEIN"/>
    <property type="match status" value="1"/>
</dbReference>
<feature type="repeat" description="PPR" evidence="2">
    <location>
        <begin position="437"/>
        <end position="471"/>
    </location>
</feature>
<dbReference type="Pfam" id="PF13041">
    <property type="entry name" value="PPR_2"/>
    <property type="match status" value="1"/>
</dbReference>
<evidence type="ECO:0008006" key="5">
    <source>
        <dbReference type="Google" id="ProtNLM"/>
    </source>
</evidence>